<reference evidence="2 3" key="1">
    <citation type="journal article" date="2017" name="Curr. Microbiol.">
        <title>Mucilaginibacter ginsenosidivorans sp. nov., Isolated from Soil of Ginseng Field.</title>
        <authorList>
            <person name="Kim M.M."/>
            <person name="Siddiqi M.Z."/>
            <person name="Im W.T."/>
        </authorList>
    </citation>
    <scope>NUCLEOTIDE SEQUENCE [LARGE SCALE GENOMIC DNA]</scope>
    <source>
        <strain evidence="2 3">Gsoil 3017</strain>
    </source>
</reference>
<evidence type="ECO:0000313" key="2">
    <source>
        <dbReference type="EMBL" id="QEC64189.1"/>
    </source>
</evidence>
<dbReference type="Proteomes" id="UP000321479">
    <property type="component" value="Chromosome"/>
</dbReference>
<accession>A0A5B8UYU1</accession>
<sequence>MDAQLTPANDFTFCKSCTSTVTTNDQFCADCGYPLTGTEEEQKKFLMDKSYKELNLEEANRMVKKASYALYYVAGATLVGGLIVYGMDKTGLGSTVLLVNAILAVLFAAIGFWCTRMPLAGVITGTSLYALIFILNAIENPLTIVSGIIFKIFIVGCFIKGIKSAIEAEKLKKELNIG</sequence>
<evidence type="ECO:0000256" key="1">
    <source>
        <dbReference type="SAM" id="Phobius"/>
    </source>
</evidence>
<keyword evidence="1" id="KW-0812">Transmembrane</keyword>
<feature type="transmembrane region" description="Helical" evidence="1">
    <location>
        <begin position="144"/>
        <end position="162"/>
    </location>
</feature>
<dbReference type="EMBL" id="CP042436">
    <property type="protein sequence ID" value="QEC64189.1"/>
    <property type="molecule type" value="Genomic_DNA"/>
</dbReference>
<dbReference type="RefSeq" id="WP_147032771.1">
    <property type="nucleotide sequence ID" value="NZ_CP042436.1"/>
</dbReference>
<organism evidence="2 3">
    <name type="scientific">Mucilaginibacter ginsenosidivorans</name>
    <dbReference type="NCBI Taxonomy" id="398053"/>
    <lineage>
        <taxon>Bacteria</taxon>
        <taxon>Pseudomonadati</taxon>
        <taxon>Bacteroidota</taxon>
        <taxon>Sphingobacteriia</taxon>
        <taxon>Sphingobacteriales</taxon>
        <taxon>Sphingobacteriaceae</taxon>
        <taxon>Mucilaginibacter</taxon>
    </lineage>
</organism>
<feature type="transmembrane region" description="Helical" evidence="1">
    <location>
        <begin position="68"/>
        <end position="86"/>
    </location>
</feature>
<protein>
    <recommendedName>
        <fullName evidence="4">Zinc ribbon domain-containing protein</fullName>
    </recommendedName>
</protein>
<evidence type="ECO:0000313" key="3">
    <source>
        <dbReference type="Proteomes" id="UP000321479"/>
    </source>
</evidence>
<proteinExistence type="predicted"/>
<evidence type="ECO:0008006" key="4">
    <source>
        <dbReference type="Google" id="ProtNLM"/>
    </source>
</evidence>
<dbReference type="KEGG" id="mgin:FRZ54_16915"/>
<name>A0A5B8UYU1_9SPHI</name>
<keyword evidence="3" id="KW-1185">Reference proteome</keyword>
<dbReference type="OrthoDB" id="1448908at2"/>
<keyword evidence="1" id="KW-0472">Membrane</keyword>
<dbReference type="AlphaFoldDB" id="A0A5B8UYU1"/>
<feature type="transmembrane region" description="Helical" evidence="1">
    <location>
        <begin position="92"/>
        <end position="112"/>
    </location>
</feature>
<gene>
    <name evidence="2" type="ORF">FRZ54_16915</name>
</gene>
<keyword evidence="1" id="KW-1133">Transmembrane helix</keyword>
<feature type="transmembrane region" description="Helical" evidence="1">
    <location>
        <begin position="119"/>
        <end position="138"/>
    </location>
</feature>